<evidence type="ECO:0000313" key="3">
    <source>
        <dbReference type="Proteomes" id="UP001218218"/>
    </source>
</evidence>
<proteinExistence type="predicted"/>
<sequence>MNPDTENPSQPPPYEVNLTGQATENLSGNTDEAQDLNSPPAYVASTKEKTPESDLERSRLERSRLEHYHRLQEERKYCYYRVYAPDGAIPSKDPVDPQNPYLARILKTSLPFEEYNATVASLKLFLLKEQTHLRGREGADLFLTPQAYAGLAEKEPPHWRAQYKTVAPILAGFNLMNNGTVEAPFALVLRDDMTADENATIEKMLEDTSKKNPSYLYYQLRTRTGKGISKTGNFLGNHPNLGRIDRTFVSPPHGSATLLRYIAKVEGKPIYTYSELHCGEEGIWAKQAIEGPFALLKRSSPLGWTEDKPMILVEPERRRELFNRPFTVLSGHRAAGWPHGHDPTGLRADKWKRGDLGFTDGFITQMYPFIALDMVHCNIDSMWGYLPKDDIKLLDE</sequence>
<feature type="compositionally biased region" description="Polar residues" evidence="1">
    <location>
        <begin position="18"/>
        <end position="37"/>
    </location>
</feature>
<keyword evidence="3" id="KW-1185">Reference proteome</keyword>
<dbReference type="EMBL" id="JARIHO010000110">
    <property type="protein sequence ID" value="KAJ7302905.1"/>
    <property type="molecule type" value="Genomic_DNA"/>
</dbReference>
<reference evidence="2" key="1">
    <citation type="submission" date="2023-03" db="EMBL/GenBank/DDBJ databases">
        <title>Massive genome expansion in bonnet fungi (Mycena s.s.) driven by repeated elements and novel gene families across ecological guilds.</title>
        <authorList>
            <consortium name="Lawrence Berkeley National Laboratory"/>
            <person name="Harder C.B."/>
            <person name="Miyauchi S."/>
            <person name="Viragh M."/>
            <person name="Kuo A."/>
            <person name="Thoen E."/>
            <person name="Andreopoulos B."/>
            <person name="Lu D."/>
            <person name="Skrede I."/>
            <person name="Drula E."/>
            <person name="Henrissat B."/>
            <person name="Morin E."/>
            <person name="Kohler A."/>
            <person name="Barry K."/>
            <person name="LaButti K."/>
            <person name="Morin E."/>
            <person name="Salamov A."/>
            <person name="Lipzen A."/>
            <person name="Mereny Z."/>
            <person name="Hegedus B."/>
            <person name="Baldrian P."/>
            <person name="Stursova M."/>
            <person name="Weitz H."/>
            <person name="Taylor A."/>
            <person name="Grigoriev I.V."/>
            <person name="Nagy L.G."/>
            <person name="Martin F."/>
            <person name="Kauserud H."/>
        </authorList>
    </citation>
    <scope>NUCLEOTIDE SEQUENCE</scope>
    <source>
        <strain evidence="2">CBHHK002</strain>
    </source>
</reference>
<gene>
    <name evidence="2" type="ORF">DFH08DRAFT_1089590</name>
</gene>
<dbReference type="Proteomes" id="UP001218218">
    <property type="component" value="Unassembled WGS sequence"/>
</dbReference>
<accession>A0AAD7E8J6</accession>
<protein>
    <submittedName>
        <fullName evidence="2">Uncharacterized protein</fullName>
    </submittedName>
</protein>
<dbReference type="AlphaFoldDB" id="A0AAD7E8J6"/>
<feature type="region of interest" description="Disordered" evidence="1">
    <location>
        <begin position="1"/>
        <end position="59"/>
    </location>
</feature>
<evidence type="ECO:0000256" key="1">
    <source>
        <dbReference type="SAM" id="MobiDB-lite"/>
    </source>
</evidence>
<organism evidence="2 3">
    <name type="scientific">Mycena albidolilacea</name>
    <dbReference type="NCBI Taxonomy" id="1033008"/>
    <lineage>
        <taxon>Eukaryota</taxon>
        <taxon>Fungi</taxon>
        <taxon>Dikarya</taxon>
        <taxon>Basidiomycota</taxon>
        <taxon>Agaricomycotina</taxon>
        <taxon>Agaricomycetes</taxon>
        <taxon>Agaricomycetidae</taxon>
        <taxon>Agaricales</taxon>
        <taxon>Marasmiineae</taxon>
        <taxon>Mycenaceae</taxon>
        <taxon>Mycena</taxon>
    </lineage>
</organism>
<name>A0AAD7E8J6_9AGAR</name>
<feature type="compositionally biased region" description="Basic and acidic residues" evidence="1">
    <location>
        <begin position="46"/>
        <end position="59"/>
    </location>
</feature>
<comment type="caution">
    <text evidence="2">The sequence shown here is derived from an EMBL/GenBank/DDBJ whole genome shotgun (WGS) entry which is preliminary data.</text>
</comment>
<evidence type="ECO:0000313" key="2">
    <source>
        <dbReference type="EMBL" id="KAJ7302905.1"/>
    </source>
</evidence>